<sequence>MTECPTMTVPHHLPEAGVEFQTIYPVAASERHGRAKDLFGLWFGANMTMLTVTTGGVMRGTFHLTPLTALVAAIVGNLVGGLFMALHAAQGPHLGIPQMVQSRAQFGMLGAAPMTALIVIMFLGFSASNLVLGAQGLSTIVHGLDGTPGMVAVALLSLAPAVLGYRAIHSATRLAAFLCGGAVFACLGVAFMSVPHTAAWWLSDGDDTIPGFLGAMSIAALWQIAYAPYVSDYSRYLPSSRAGERQAFHATYWGCVLGSFIAMLVGVVTGANVTTVLTRAFGAWGAPVLGILSLGIIVANAMNLYCGALSSITVFQTVVPSRHFGRGWRIGVTTGLLIVSLVVAIAMASQFDAAYAGFLELLMAIMVPWSAINLVDYYILRHGSYDIPSFFAADGGIYGRFNIPALAAYVFGLVVQIPFLANALYEGPVARFFGGADLSWVFGLSLTGLAYAAAVRLAPKST</sequence>
<dbReference type="GO" id="GO:0022857">
    <property type="term" value="F:transmembrane transporter activity"/>
    <property type="evidence" value="ECO:0007669"/>
    <property type="project" value="InterPro"/>
</dbReference>
<evidence type="ECO:0000313" key="10">
    <source>
        <dbReference type="Proteomes" id="UP000540556"/>
    </source>
</evidence>
<evidence type="ECO:0000256" key="7">
    <source>
        <dbReference type="PIRNR" id="PIRNR002744"/>
    </source>
</evidence>
<evidence type="ECO:0000256" key="6">
    <source>
        <dbReference type="ARBA" id="ARBA00023136"/>
    </source>
</evidence>
<keyword evidence="10" id="KW-1185">Reference proteome</keyword>
<evidence type="ECO:0000256" key="8">
    <source>
        <dbReference type="SAM" id="Phobius"/>
    </source>
</evidence>
<name>A0A7W4KFW4_9PROT</name>
<proteinExistence type="inferred from homology"/>
<dbReference type="Pfam" id="PF02133">
    <property type="entry name" value="Transp_cyt_pur"/>
    <property type="match status" value="1"/>
</dbReference>
<feature type="transmembrane region" description="Helical" evidence="8">
    <location>
        <begin position="106"/>
        <end position="127"/>
    </location>
</feature>
<evidence type="ECO:0000256" key="3">
    <source>
        <dbReference type="ARBA" id="ARBA00022448"/>
    </source>
</evidence>
<organism evidence="9 10">
    <name type="scientific">Gluconacetobacter takamatsuzukensis</name>
    <dbReference type="NCBI Taxonomy" id="1286190"/>
    <lineage>
        <taxon>Bacteria</taxon>
        <taxon>Pseudomonadati</taxon>
        <taxon>Pseudomonadota</taxon>
        <taxon>Alphaproteobacteria</taxon>
        <taxon>Acetobacterales</taxon>
        <taxon>Acetobacteraceae</taxon>
        <taxon>Gluconacetobacter</taxon>
    </lineage>
</organism>
<evidence type="ECO:0000256" key="1">
    <source>
        <dbReference type="ARBA" id="ARBA00004141"/>
    </source>
</evidence>
<accession>A0A7W4KFW4</accession>
<comment type="similarity">
    <text evidence="2 7">Belongs to the purine-cytosine permease (2.A.39) family.</text>
</comment>
<dbReference type="Gene3D" id="1.10.4160.10">
    <property type="entry name" value="Hydantoin permease"/>
    <property type="match status" value="1"/>
</dbReference>
<feature type="transmembrane region" description="Helical" evidence="8">
    <location>
        <begin position="250"/>
        <end position="271"/>
    </location>
</feature>
<evidence type="ECO:0000256" key="5">
    <source>
        <dbReference type="ARBA" id="ARBA00022989"/>
    </source>
</evidence>
<dbReference type="PANTHER" id="PTHR31806:SF1">
    <property type="entry name" value="PURINE-CYTOSINE PERMEASE FCY2-RELATED"/>
    <property type="match status" value="1"/>
</dbReference>
<feature type="transmembrane region" description="Helical" evidence="8">
    <location>
        <begin position="354"/>
        <end position="380"/>
    </location>
</feature>
<gene>
    <name evidence="9" type="ORF">HLH27_13740</name>
</gene>
<dbReference type="Proteomes" id="UP000540556">
    <property type="component" value="Unassembled WGS sequence"/>
</dbReference>
<feature type="transmembrane region" description="Helical" evidence="8">
    <location>
        <begin position="440"/>
        <end position="458"/>
    </location>
</feature>
<evidence type="ECO:0000256" key="4">
    <source>
        <dbReference type="ARBA" id="ARBA00022692"/>
    </source>
</evidence>
<feature type="transmembrane region" description="Helical" evidence="8">
    <location>
        <begin position="175"/>
        <end position="202"/>
    </location>
</feature>
<keyword evidence="5 8" id="KW-1133">Transmembrane helix</keyword>
<feature type="transmembrane region" description="Helical" evidence="8">
    <location>
        <begin position="147"/>
        <end position="168"/>
    </location>
</feature>
<dbReference type="InterPro" id="IPR001248">
    <property type="entry name" value="Pur-cyt_permease"/>
</dbReference>
<dbReference type="AlphaFoldDB" id="A0A7W4KFW4"/>
<dbReference type="GO" id="GO:0005886">
    <property type="term" value="C:plasma membrane"/>
    <property type="evidence" value="ECO:0007669"/>
    <property type="project" value="TreeGrafter"/>
</dbReference>
<feature type="transmembrane region" description="Helical" evidence="8">
    <location>
        <begin position="38"/>
        <end position="58"/>
    </location>
</feature>
<dbReference type="EMBL" id="JABEQK010000011">
    <property type="protein sequence ID" value="MBB2206070.1"/>
    <property type="molecule type" value="Genomic_DNA"/>
</dbReference>
<feature type="transmembrane region" description="Helical" evidence="8">
    <location>
        <begin position="208"/>
        <end position="229"/>
    </location>
</feature>
<evidence type="ECO:0000313" key="9">
    <source>
        <dbReference type="EMBL" id="MBB2206070.1"/>
    </source>
</evidence>
<keyword evidence="6 7" id="KW-0472">Membrane</keyword>
<dbReference type="RefSeq" id="WP_182950609.1">
    <property type="nucleotide sequence ID" value="NZ_JABEQK010000011.1"/>
</dbReference>
<feature type="transmembrane region" description="Helical" evidence="8">
    <location>
        <begin position="401"/>
        <end position="420"/>
    </location>
</feature>
<reference evidence="9 10" key="1">
    <citation type="submission" date="2020-04" db="EMBL/GenBank/DDBJ databases">
        <title>Description of novel Gluconacetobacter.</title>
        <authorList>
            <person name="Sombolestani A."/>
        </authorList>
    </citation>
    <scope>NUCLEOTIDE SEQUENCE [LARGE SCALE GENOMIC DNA]</scope>
    <source>
        <strain evidence="9 10">LMG 27800</strain>
    </source>
</reference>
<feature type="transmembrane region" description="Helical" evidence="8">
    <location>
        <begin position="291"/>
        <end position="315"/>
    </location>
</feature>
<feature type="transmembrane region" description="Helical" evidence="8">
    <location>
        <begin position="327"/>
        <end position="348"/>
    </location>
</feature>
<evidence type="ECO:0000256" key="2">
    <source>
        <dbReference type="ARBA" id="ARBA00008974"/>
    </source>
</evidence>
<comment type="caution">
    <text evidence="9">The sequence shown here is derived from an EMBL/GenBank/DDBJ whole genome shotgun (WGS) entry which is preliminary data.</text>
</comment>
<dbReference type="PIRSF" id="PIRSF002744">
    <property type="entry name" value="Pur-cyt_permease"/>
    <property type="match status" value="1"/>
</dbReference>
<protein>
    <submittedName>
        <fullName evidence="9">Cytosine permease</fullName>
    </submittedName>
</protein>
<keyword evidence="4 8" id="KW-0812">Transmembrane</keyword>
<feature type="transmembrane region" description="Helical" evidence="8">
    <location>
        <begin position="64"/>
        <end position="86"/>
    </location>
</feature>
<comment type="subcellular location">
    <subcellularLocation>
        <location evidence="1">Membrane</location>
        <topology evidence="1">Multi-pass membrane protein</topology>
    </subcellularLocation>
</comment>
<dbReference type="InterPro" id="IPR026030">
    <property type="entry name" value="Pur-cyt_permease_Fcy2/21/22"/>
</dbReference>
<keyword evidence="3 7" id="KW-0813">Transport</keyword>
<dbReference type="PANTHER" id="PTHR31806">
    <property type="entry name" value="PURINE-CYTOSINE PERMEASE FCY2-RELATED"/>
    <property type="match status" value="1"/>
</dbReference>